<dbReference type="EMBL" id="JBJHZX010000002">
    <property type="protein sequence ID" value="MFL0194411.1"/>
    <property type="molecule type" value="Genomic_DNA"/>
</dbReference>
<keyword evidence="2" id="KW-1185">Reference proteome</keyword>
<dbReference type="InterPro" id="IPR035093">
    <property type="entry name" value="RelE/ParE_toxin_dom_sf"/>
</dbReference>
<sequence length="70" mass="7875">MSWTVEFTELANRDLNSFDKSQKIEITKAIQKVSQNPLPNSEGGYGKLLGHKTNNNLTGCCINFFKIDII</sequence>
<protein>
    <submittedName>
        <fullName evidence="1">Type II toxin-antitoxin system RelE/ParE family toxin</fullName>
    </submittedName>
</protein>
<proteinExistence type="predicted"/>
<dbReference type="RefSeq" id="WP_406790531.1">
    <property type="nucleotide sequence ID" value="NZ_JBJHZX010000002.1"/>
</dbReference>
<gene>
    <name evidence="1" type="ORF">ACJDU8_02305</name>
</gene>
<evidence type="ECO:0000313" key="2">
    <source>
        <dbReference type="Proteomes" id="UP001623660"/>
    </source>
</evidence>
<dbReference type="Gene3D" id="3.30.2310.20">
    <property type="entry name" value="RelE-like"/>
    <property type="match status" value="1"/>
</dbReference>
<organism evidence="1 2">
    <name type="scientific">Candidatus Clostridium eludens</name>
    <dbReference type="NCBI Taxonomy" id="3381663"/>
    <lineage>
        <taxon>Bacteria</taxon>
        <taxon>Bacillati</taxon>
        <taxon>Bacillota</taxon>
        <taxon>Clostridia</taxon>
        <taxon>Eubacteriales</taxon>
        <taxon>Clostridiaceae</taxon>
        <taxon>Clostridium</taxon>
    </lineage>
</organism>
<accession>A0ABW8SF71</accession>
<evidence type="ECO:0000313" key="1">
    <source>
        <dbReference type="EMBL" id="MFL0194411.1"/>
    </source>
</evidence>
<name>A0ABW8SF71_9CLOT</name>
<reference evidence="1 2" key="1">
    <citation type="submission" date="2024-11" db="EMBL/GenBank/DDBJ databases">
        <authorList>
            <person name="Heng Y.C."/>
            <person name="Lim A.C.H."/>
            <person name="Lee J.K.Y."/>
            <person name="Kittelmann S."/>
        </authorList>
    </citation>
    <scope>NUCLEOTIDE SEQUENCE [LARGE SCALE GENOMIC DNA]</scope>
    <source>
        <strain evidence="1 2">WILCCON 0269</strain>
    </source>
</reference>
<dbReference type="SUPFAM" id="SSF143011">
    <property type="entry name" value="RelE-like"/>
    <property type="match status" value="1"/>
</dbReference>
<dbReference type="Proteomes" id="UP001623660">
    <property type="component" value="Unassembled WGS sequence"/>
</dbReference>
<comment type="caution">
    <text evidence="1">The sequence shown here is derived from an EMBL/GenBank/DDBJ whole genome shotgun (WGS) entry which is preliminary data.</text>
</comment>